<proteinExistence type="predicted"/>
<evidence type="ECO:0000313" key="2">
    <source>
        <dbReference type="Proteomes" id="UP000823775"/>
    </source>
</evidence>
<name>A0ABS8VDF8_DATST</name>
<dbReference type="Proteomes" id="UP000823775">
    <property type="component" value="Unassembled WGS sequence"/>
</dbReference>
<keyword evidence="2" id="KW-1185">Reference proteome</keyword>
<reference evidence="1 2" key="1">
    <citation type="journal article" date="2021" name="BMC Genomics">
        <title>Datura genome reveals duplications of psychoactive alkaloid biosynthetic genes and high mutation rate following tissue culture.</title>
        <authorList>
            <person name="Rajewski A."/>
            <person name="Carter-House D."/>
            <person name="Stajich J."/>
            <person name="Litt A."/>
        </authorList>
    </citation>
    <scope>NUCLEOTIDE SEQUENCE [LARGE SCALE GENOMIC DNA]</scope>
    <source>
        <strain evidence="1">AR-01</strain>
    </source>
</reference>
<accession>A0ABS8VDF8</accession>
<evidence type="ECO:0000313" key="1">
    <source>
        <dbReference type="EMBL" id="MCD9644811.1"/>
    </source>
</evidence>
<dbReference type="EMBL" id="JACEIK010004253">
    <property type="protein sequence ID" value="MCD9644811.1"/>
    <property type="molecule type" value="Genomic_DNA"/>
</dbReference>
<comment type="caution">
    <text evidence="1">The sequence shown here is derived from an EMBL/GenBank/DDBJ whole genome shotgun (WGS) entry which is preliminary data.</text>
</comment>
<sequence>VVVRHCSKKAASRLILAINKASATQDMINEKLSNSEGWEEQPPFSVSWERDVYSQVLGNEKTGYVLGLGLGSTPFILWGSRSSFENIIEEDSSNEFACARMDLTAVHDILLKIGYKDEEGAKNE</sequence>
<organism evidence="1 2">
    <name type="scientific">Datura stramonium</name>
    <name type="common">Jimsonweed</name>
    <name type="synonym">Common thornapple</name>
    <dbReference type="NCBI Taxonomy" id="4076"/>
    <lineage>
        <taxon>Eukaryota</taxon>
        <taxon>Viridiplantae</taxon>
        <taxon>Streptophyta</taxon>
        <taxon>Embryophyta</taxon>
        <taxon>Tracheophyta</taxon>
        <taxon>Spermatophyta</taxon>
        <taxon>Magnoliopsida</taxon>
        <taxon>eudicotyledons</taxon>
        <taxon>Gunneridae</taxon>
        <taxon>Pentapetalae</taxon>
        <taxon>asterids</taxon>
        <taxon>lamiids</taxon>
        <taxon>Solanales</taxon>
        <taxon>Solanaceae</taxon>
        <taxon>Solanoideae</taxon>
        <taxon>Datureae</taxon>
        <taxon>Datura</taxon>
    </lineage>
</organism>
<feature type="non-terminal residue" evidence="1">
    <location>
        <position position="1"/>
    </location>
</feature>
<feature type="non-terminal residue" evidence="1">
    <location>
        <position position="124"/>
    </location>
</feature>
<protein>
    <submittedName>
        <fullName evidence="1">Uncharacterized protein</fullName>
    </submittedName>
</protein>
<gene>
    <name evidence="1" type="ORF">HAX54_033260</name>
</gene>